<protein>
    <submittedName>
        <fullName evidence="1">Uncharacterized protein</fullName>
    </submittedName>
</protein>
<sequence>MMTVLRDITWSWAQLNLVFTGYLSCRVREEQMDQAYLFSK</sequence>
<accession>A0A0E9SRT9</accession>
<organism evidence="1">
    <name type="scientific">Anguilla anguilla</name>
    <name type="common">European freshwater eel</name>
    <name type="synonym">Muraena anguilla</name>
    <dbReference type="NCBI Taxonomy" id="7936"/>
    <lineage>
        <taxon>Eukaryota</taxon>
        <taxon>Metazoa</taxon>
        <taxon>Chordata</taxon>
        <taxon>Craniata</taxon>
        <taxon>Vertebrata</taxon>
        <taxon>Euteleostomi</taxon>
        <taxon>Actinopterygii</taxon>
        <taxon>Neopterygii</taxon>
        <taxon>Teleostei</taxon>
        <taxon>Anguilliformes</taxon>
        <taxon>Anguillidae</taxon>
        <taxon>Anguilla</taxon>
    </lineage>
</organism>
<evidence type="ECO:0000313" key="1">
    <source>
        <dbReference type="EMBL" id="JAH44031.1"/>
    </source>
</evidence>
<proteinExistence type="predicted"/>
<name>A0A0E9SRT9_ANGAN</name>
<reference evidence="1" key="1">
    <citation type="submission" date="2014-11" db="EMBL/GenBank/DDBJ databases">
        <authorList>
            <person name="Amaro Gonzalez C."/>
        </authorList>
    </citation>
    <scope>NUCLEOTIDE SEQUENCE</scope>
</reference>
<dbReference type="AlphaFoldDB" id="A0A0E9SRT9"/>
<dbReference type="EMBL" id="GBXM01064546">
    <property type="protein sequence ID" value="JAH44031.1"/>
    <property type="molecule type" value="Transcribed_RNA"/>
</dbReference>
<reference evidence="1" key="2">
    <citation type="journal article" date="2015" name="Fish Shellfish Immunol.">
        <title>Early steps in the European eel (Anguilla anguilla)-Vibrio vulnificus interaction in the gills: Role of the RtxA13 toxin.</title>
        <authorList>
            <person name="Callol A."/>
            <person name="Pajuelo D."/>
            <person name="Ebbesson L."/>
            <person name="Teles M."/>
            <person name="MacKenzie S."/>
            <person name="Amaro C."/>
        </authorList>
    </citation>
    <scope>NUCLEOTIDE SEQUENCE</scope>
</reference>